<gene>
    <name evidence="2" type="ORF">Tci_904764</name>
</gene>
<reference evidence="2" key="1">
    <citation type="journal article" date="2019" name="Sci. Rep.">
        <title>Draft genome of Tanacetum cinerariifolium, the natural source of mosquito coil.</title>
        <authorList>
            <person name="Yamashiro T."/>
            <person name="Shiraishi A."/>
            <person name="Satake H."/>
            <person name="Nakayama K."/>
        </authorList>
    </citation>
    <scope>NUCLEOTIDE SEQUENCE</scope>
</reference>
<dbReference type="EMBL" id="BKCJ011428216">
    <property type="protein sequence ID" value="GFD32795.1"/>
    <property type="molecule type" value="Genomic_DNA"/>
</dbReference>
<organism evidence="2">
    <name type="scientific">Tanacetum cinerariifolium</name>
    <name type="common">Dalmatian daisy</name>
    <name type="synonym">Chrysanthemum cinerariifolium</name>
    <dbReference type="NCBI Taxonomy" id="118510"/>
    <lineage>
        <taxon>Eukaryota</taxon>
        <taxon>Viridiplantae</taxon>
        <taxon>Streptophyta</taxon>
        <taxon>Embryophyta</taxon>
        <taxon>Tracheophyta</taxon>
        <taxon>Spermatophyta</taxon>
        <taxon>Magnoliopsida</taxon>
        <taxon>eudicotyledons</taxon>
        <taxon>Gunneridae</taxon>
        <taxon>Pentapetalae</taxon>
        <taxon>asterids</taxon>
        <taxon>campanulids</taxon>
        <taxon>Asterales</taxon>
        <taxon>Asteraceae</taxon>
        <taxon>Asteroideae</taxon>
        <taxon>Anthemideae</taxon>
        <taxon>Anthemidinae</taxon>
        <taxon>Tanacetum</taxon>
    </lineage>
</organism>
<evidence type="ECO:0000313" key="2">
    <source>
        <dbReference type="EMBL" id="GFD32795.1"/>
    </source>
</evidence>
<comment type="caution">
    <text evidence="2">The sequence shown here is derived from an EMBL/GenBank/DDBJ whole genome shotgun (WGS) entry which is preliminary data.</text>
</comment>
<feature type="coiled-coil region" evidence="1">
    <location>
        <begin position="12"/>
        <end position="46"/>
    </location>
</feature>
<protein>
    <submittedName>
        <fullName evidence="2">Uncharacterized protein</fullName>
    </submittedName>
</protein>
<sequence>MVETHTPKKKKRLQEQTDIQFARELEEKLEREAQSMNAQIARDEEIAKIHAEEELNR</sequence>
<feature type="non-terminal residue" evidence="2">
    <location>
        <position position="57"/>
    </location>
</feature>
<accession>A0A699VBP2</accession>
<dbReference type="AlphaFoldDB" id="A0A699VBP2"/>
<keyword evidence="1" id="KW-0175">Coiled coil</keyword>
<name>A0A699VBP2_TANCI</name>
<proteinExistence type="predicted"/>
<evidence type="ECO:0000256" key="1">
    <source>
        <dbReference type="SAM" id="Coils"/>
    </source>
</evidence>